<evidence type="ECO:0008006" key="4">
    <source>
        <dbReference type="Google" id="ProtNLM"/>
    </source>
</evidence>
<reference evidence="3" key="1">
    <citation type="submission" date="2016-03" db="EMBL/GenBank/DDBJ databases">
        <authorList>
            <person name="Guldener U."/>
        </authorList>
    </citation>
    <scope>NUCLEOTIDE SEQUENCE [LARGE SCALE GENOMIC DNA]</scope>
</reference>
<feature type="signal peptide" evidence="1">
    <location>
        <begin position="1"/>
        <end position="20"/>
    </location>
</feature>
<gene>
    <name evidence="2" type="ORF">RSE6_13388</name>
</gene>
<protein>
    <recommendedName>
        <fullName evidence="4">Invertebrate defensins family profile domain-containing protein</fullName>
    </recommendedName>
</protein>
<keyword evidence="1" id="KW-0732">Signal</keyword>
<accession>A0A1E1MSS8</accession>
<name>A0A1E1MSS8_RHYSE</name>
<proteinExistence type="predicted"/>
<evidence type="ECO:0000256" key="1">
    <source>
        <dbReference type="SAM" id="SignalP"/>
    </source>
</evidence>
<organism evidence="2 3">
    <name type="scientific">Rhynchosporium secalis</name>
    <name type="common">Barley scald fungus</name>
    <dbReference type="NCBI Taxonomy" id="38038"/>
    <lineage>
        <taxon>Eukaryota</taxon>
        <taxon>Fungi</taxon>
        <taxon>Dikarya</taxon>
        <taxon>Ascomycota</taxon>
        <taxon>Pezizomycotina</taxon>
        <taxon>Leotiomycetes</taxon>
        <taxon>Helotiales</taxon>
        <taxon>Ploettnerulaceae</taxon>
        <taxon>Rhynchosporium</taxon>
    </lineage>
</organism>
<sequence>MKVLALIWVVFMVVGSTAVAVPGDKRSPVPQRGCDLNSCSQGCAFSGKSSNGCKSDGTCDCR</sequence>
<dbReference type="AlphaFoldDB" id="A0A1E1MSS8"/>
<evidence type="ECO:0000313" key="3">
    <source>
        <dbReference type="Proteomes" id="UP000177625"/>
    </source>
</evidence>
<dbReference type="Proteomes" id="UP000177625">
    <property type="component" value="Unassembled WGS sequence"/>
</dbReference>
<dbReference type="EMBL" id="FJVC01000550">
    <property type="protein sequence ID" value="CZT52131.1"/>
    <property type="molecule type" value="Genomic_DNA"/>
</dbReference>
<keyword evidence="3" id="KW-1185">Reference proteome</keyword>
<feature type="chain" id="PRO_5009448646" description="Invertebrate defensins family profile domain-containing protein" evidence="1">
    <location>
        <begin position="21"/>
        <end position="62"/>
    </location>
</feature>
<evidence type="ECO:0000313" key="2">
    <source>
        <dbReference type="EMBL" id="CZT52131.1"/>
    </source>
</evidence>